<organism evidence="2 3">
    <name type="scientific">Thalassospira indica</name>
    <dbReference type="NCBI Taxonomy" id="1891279"/>
    <lineage>
        <taxon>Bacteria</taxon>
        <taxon>Pseudomonadati</taxon>
        <taxon>Pseudomonadota</taxon>
        <taxon>Alphaproteobacteria</taxon>
        <taxon>Rhodospirillales</taxon>
        <taxon>Thalassospiraceae</taxon>
        <taxon>Thalassospira</taxon>
    </lineage>
</organism>
<evidence type="ECO:0000313" key="2">
    <source>
        <dbReference type="EMBL" id="AXO15333.1"/>
    </source>
</evidence>
<keyword evidence="1" id="KW-1133">Transmembrane helix</keyword>
<gene>
    <name evidence="2" type="ORF">DY252_14715</name>
</gene>
<feature type="transmembrane region" description="Helical" evidence="1">
    <location>
        <begin position="164"/>
        <end position="183"/>
    </location>
</feature>
<name>A0ABM6Y2A6_9PROT</name>
<keyword evidence="1" id="KW-0812">Transmembrane</keyword>
<feature type="transmembrane region" description="Helical" evidence="1">
    <location>
        <begin position="65"/>
        <end position="86"/>
    </location>
</feature>
<proteinExistence type="predicted"/>
<feature type="transmembrane region" description="Helical" evidence="1">
    <location>
        <begin position="27"/>
        <end position="45"/>
    </location>
</feature>
<accession>A0ABM6Y2A6</accession>
<evidence type="ECO:0000256" key="1">
    <source>
        <dbReference type="SAM" id="Phobius"/>
    </source>
</evidence>
<keyword evidence="3" id="KW-1185">Reference proteome</keyword>
<dbReference type="Proteomes" id="UP000256971">
    <property type="component" value="Chromosome"/>
</dbReference>
<feature type="transmembrane region" description="Helical" evidence="1">
    <location>
        <begin position="189"/>
        <end position="207"/>
    </location>
</feature>
<reference evidence="2 3" key="1">
    <citation type="submission" date="2018-08" db="EMBL/GenBank/DDBJ databases">
        <title>Complete genome sequence of type strain Thalassospira indica MCCC 1A01103T, isolated from isolated from deep seawater of the Indian Ocean.</title>
        <authorList>
            <person name="Liu Y."/>
        </authorList>
    </citation>
    <scope>NUCLEOTIDE SEQUENCE [LARGE SCALE GENOMIC DNA]</scope>
    <source>
        <strain evidence="2 3">PB8BT</strain>
    </source>
</reference>
<evidence type="ECO:0008006" key="4">
    <source>
        <dbReference type="Google" id="ProtNLM"/>
    </source>
</evidence>
<dbReference type="EMBL" id="CP031555">
    <property type="protein sequence ID" value="AXO15333.1"/>
    <property type="molecule type" value="Genomic_DNA"/>
</dbReference>
<keyword evidence="1" id="KW-0472">Membrane</keyword>
<protein>
    <recommendedName>
        <fullName evidence="4">SMODS and SLOG-associating 2TM effector domain-containing protein</fullName>
    </recommendedName>
</protein>
<sequence>MERTGTSSIPDRHGRLGMPISLKQQNVLLLAPLIIVHVLTMAAWANFHPIWAGDLLATLHSKHSISTAALSGIAATILTGIIPAEVKSIFVFWRIKHPLPGCRAFSVHIKNDARISEKTWKARLGEFPVEPKDQNATWYRIYSSVRDAPSVKSVHKNYLFCRDLTAINLIFLVLSVPVGAYFLDTVEEQALTTSTYLAIYFFVALAAQNYGKRMVTTVFATAQEQ</sequence>
<evidence type="ECO:0000313" key="3">
    <source>
        <dbReference type="Proteomes" id="UP000256971"/>
    </source>
</evidence>